<feature type="compositionally biased region" description="Basic and acidic residues" evidence="1">
    <location>
        <begin position="223"/>
        <end position="249"/>
    </location>
</feature>
<dbReference type="AlphaFoldDB" id="A0A6J4P9M0"/>
<dbReference type="EMBL" id="CADCUV010000069">
    <property type="protein sequence ID" value="CAA9408062.1"/>
    <property type="molecule type" value="Genomic_DNA"/>
</dbReference>
<dbReference type="GO" id="GO:0004830">
    <property type="term" value="F:tryptophan-tRNA ligase activity"/>
    <property type="evidence" value="ECO:0007669"/>
    <property type="project" value="UniProtKB-EC"/>
</dbReference>
<protein>
    <submittedName>
        <fullName evidence="2">Tryptophanyl-tRNA synthetase</fullName>
        <ecNumber evidence="2">6.1.1.2</ecNumber>
    </submittedName>
</protein>
<feature type="non-terminal residue" evidence="2">
    <location>
        <position position="1"/>
    </location>
</feature>
<organism evidence="2">
    <name type="scientific">uncultured Rubrobacteraceae bacterium</name>
    <dbReference type="NCBI Taxonomy" id="349277"/>
    <lineage>
        <taxon>Bacteria</taxon>
        <taxon>Bacillati</taxon>
        <taxon>Actinomycetota</taxon>
        <taxon>Rubrobacteria</taxon>
        <taxon>Rubrobacterales</taxon>
        <taxon>Rubrobacteraceae</taxon>
        <taxon>environmental samples</taxon>
    </lineage>
</organism>
<feature type="compositionally biased region" description="Basic and acidic residues" evidence="1">
    <location>
        <begin position="270"/>
        <end position="285"/>
    </location>
</feature>
<feature type="non-terminal residue" evidence="2">
    <location>
        <position position="330"/>
    </location>
</feature>
<keyword evidence="2" id="KW-0436">Ligase</keyword>
<feature type="compositionally biased region" description="Basic residues" evidence="1">
    <location>
        <begin position="287"/>
        <end position="299"/>
    </location>
</feature>
<feature type="compositionally biased region" description="Basic residues" evidence="1">
    <location>
        <begin position="134"/>
        <end position="148"/>
    </location>
</feature>
<reference evidence="2" key="1">
    <citation type="submission" date="2020-02" db="EMBL/GenBank/DDBJ databases">
        <authorList>
            <person name="Meier V. D."/>
        </authorList>
    </citation>
    <scope>NUCLEOTIDE SEQUENCE</scope>
    <source>
        <strain evidence="2">AVDCRST_MAG22</strain>
    </source>
</reference>
<feature type="compositionally biased region" description="Basic and acidic residues" evidence="1">
    <location>
        <begin position="169"/>
        <end position="203"/>
    </location>
</feature>
<feature type="region of interest" description="Disordered" evidence="1">
    <location>
        <begin position="1"/>
        <end position="23"/>
    </location>
</feature>
<dbReference type="EC" id="6.1.1.2" evidence="2"/>
<evidence type="ECO:0000256" key="1">
    <source>
        <dbReference type="SAM" id="MobiDB-lite"/>
    </source>
</evidence>
<name>A0A6J4P9M0_9ACTN</name>
<sequence>GPEAESVQRHTTERQVTPGDVSRGLEELGLRAGRLRLLFLHRGPARADHAAGPEGLAGERARDGGPLRGGRPRPGEVHHLPPEPGIRAHGARLASELRGEGRGTLAHDAVQGQGAEGRVRLRERRALRLPGLAGRRRPAVQRPPRARWGRPTPAPGAHADARPALQRALRRDLRGARAHDPGRRGEGDGPRRSHVQDEQERAHPGRLRGASGRAGRHTAQDPARQDRLGLRDRRLPREARDNEPAEHLRRPGGPLPSRDRDPVRGQTLRRLQEGPRRGHRRDPGPHPRARARTPGRPRGTRQPPGVRCGEGPQGRPRHPARSLEQDGPGL</sequence>
<feature type="compositionally biased region" description="Basic and acidic residues" evidence="1">
    <location>
        <begin position="45"/>
        <end position="65"/>
    </location>
</feature>
<keyword evidence="2" id="KW-0030">Aminoacyl-tRNA synthetase</keyword>
<accession>A0A6J4P9M0</accession>
<feature type="compositionally biased region" description="Basic and acidic residues" evidence="1">
    <location>
        <begin position="1"/>
        <end position="13"/>
    </location>
</feature>
<proteinExistence type="predicted"/>
<evidence type="ECO:0000313" key="2">
    <source>
        <dbReference type="EMBL" id="CAA9408062.1"/>
    </source>
</evidence>
<feature type="compositionally biased region" description="Basic and acidic residues" evidence="1">
    <location>
        <begin position="117"/>
        <end position="126"/>
    </location>
</feature>
<feature type="region of interest" description="Disordered" evidence="1">
    <location>
        <begin position="44"/>
        <end position="330"/>
    </location>
</feature>
<gene>
    <name evidence="2" type="ORF">AVDCRST_MAG22-1673</name>
</gene>